<proteinExistence type="predicted"/>
<comment type="caution">
    <text evidence="1">The sequence shown here is derived from an EMBL/GenBank/DDBJ whole genome shotgun (WGS) entry which is preliminary data.</text>
</comment>
<dbReference type="AlphaFoldDB" id="A0AAD5MJR1"/>
<keyword evidence="2" id="KW-1185">Reference proteome</keyword>
<dbReference type="Proteomes" id="UP001196413">
    <property type="component" value="Unassembled WGS sequence"/>
</dbReference>
<name>A0AAD5MJR1_PARTN</name>
<evidence type="ECO:0000313" key="2">
    <source>
        <dbReference type="Proteomes" id="UP001196413"/>
    </source>
</evidence>
<dbReference type="EMBL" id="JAHQIW010000823">
    <property type="protein sequence ID" value="KAJ1350257.1"/>
    <property type="molecule type" value="Genomic_DNA"/>
</dbReference>
<accession>A0AAD5MJR1</accession>
<evidence type="ECO:0000313" key="1">
    <source>
        <dbReference type="EMBL" id="KAJ1350257.1"/>
    </source>
</evidence>
<gene>
    <name evidence="1" type="ORF">KIN20_005999</name>
</gene>
<sequence length="50" mass="5205">MVYTPSTSAPAQLSSGIATTSDGAKIIVSRLVMQTILDVLERQGRSAGLL</sequence>
<organism evidence="1 2">
    <name type="scientific">Parelaphostrongylus tenuis</name>
    <name type="common">Meningeal worm</name>
    <dbReference type="NCBI Taxonomy" id="148309"/>
    <lineage>
        <taxon>Eukaryota</taxon>
        <taxon>Metazoa</taxon>
        <taxon>Ecdysozoa</taxon>
        <taxon>Nematoda</taxon>
        <taxon>Chromadorea</taxon>
        <taxon>Rhabditida</taxon>
        <taxon>Rhabditina</taxon>
        <taxon>Rhabditomorpha</taxon>
        <taxon>Strongyloidea</taxon>
        <taxon>Metastrongylidae</taxon>
        <taxon>Parelaphostrongylus</taxon>
    </lineage>
</organism>
<protein>
    <submittedName>
        <fullName evidence="1">Uncharacterized protein</fullName>
    </submittedName>
</protein>
<reference evidence="1" key="1">
    <citation type="submission" date="2021-06" db="EMBL/GenBank/DDBJ databases">
        <title>Parelaphostrongylus tenuis whole genome reference sequence.</title>
        <authorList>
            <person name="Garwood T.J."/>
            <person name="Larsen P.A."/>
            <person name="Fountain-Jones N.M."/>
            <person name="Garbe J.R."/>
            <person name="Macchietto M.G."/>
            <person name="Kania S.A."/>
            <person name="Gerhold R.W."/>
            <person name="Richards J.E."/>
            <person name="Wolf T.M."/>
        </authorList>
    </citation>
    <scope>NUCLEOTIDE SEQUENCE</scope>
    <source>
        <strain evidence="1">MNPRO001-30</strain>
        <tissue evidence="1">Meninges</tissue>
    </source>
</reference>